<sequence length="239" mass="27305">MGTKAHETTEEKAIEWVKKHKQEIKSRFASVGDFPPVENPFSVFMAGAPGVGKTEFSKSFIEVYYRIDSNNKIVRVDTDEIRELIPGYKGANAPLLQRAAALGIEYVIDSCHINSQNIFIDTTFGLLEKAQSNIKRALGRNRKTGIFYLYQDPLISWDFTRKREALEGRVVPVEFFVDSLFSAKQNVNKIKSIFGNKINLSVLILDENHNITFSRFNVDGVDNYVKIPYTKEELFERLL</sequence>
<dbReference type="InterPro" id="IPR010488">
    <property type="entry name" value="Zeta_toxin_domain"/>
</dbReference>
<comment type="caution">
    <text evidence="4">The sequence shown here is derived from an EMBL/GenBank/DDBJ whole genome shotgun (WGS) entry which is preliminary data.</text>
</comment>
<dbReference type="SUPFAM" id="SSF52540">
    <property type="entry name" value="P-loop containing nucleoside triphosphate hydrolases"/>
    <property type="match status" value="1"/>
</dbReference>
<dbReference type="EMBL" id="LCNH01000013">
    <property type="protein sequence ID" value="KKU50831.1"/>
    <property type="molecule type" value="Genomic_DNA"/>
</dbReference>
<evidence type="ECO:0000259" key="3">
    <source>
        <dbReference type="Pfam" id="PF06414"/>
    </source>
</evidence>
<protein>
    <recommendedName>
        <fullName evidence="3">Zeta toxin domain-containing protein</fullName>
    </recommendedName>
</protein>
<evidence type="ECO:0000313" key="5">
    <source>
        <dbReference type="Proteomes" id="UP000034873"/>
    </source>
</evidence>
<evidence type="ECO:0000256" key="2">
    <source>
        <dbReference type="ARBA" id="ARBA00022840"/>
    </source>
</evidence>
<evidence type="ECO:0000256" key="1">
    <source>
        <dbReference type="ARBA" id="ARBA00022741"/>
    </source>
</evidence>
<reference evidence="4 5" key="1">
    <citation type="journal article" date="2015" name="Nature">
        <title>rRNA introns, odd ribosomes, and small enigmatic genomes across a large radiation of phyla.</title>
        <authorList>
            <person name="Brown C.T."/>
            <person name="Hug L.A."/>
            <person name="Thomas B.C."/>
            <person name="Sharon I."/>
            <person name="Castelle C.J."/>
            <person name="Singh A."/>
            <person name="Wilkins M.J."/>
            <person name="Williams K.H."/>
            <person name="Banfield J.F."/>
        </authorList>
    </citation>
    <scope>NUCLEOTIDE SEQUENCE [LARGE SCALE GENOMIC DNA]</scope>
</reference>
<proteinExistence type="predicted"/>
<keyword evidence="2" id="KW-0067">ATP-binding</keyword>
<dbReference type="InterPro" id="IPR027417">
    <property type="entry name" value="P-loop_NTPase"/>
</dbReference>
<feature type="domain" description="Zeta toxin" evidence="3">
    <location>
        <begin position="34"/>
        <end position="194"/>
    </location>
</feature>
<dbReference type="GO" id="GO:0005524">
    <property type="term" value="F:ATP binding"/>
    <property type="evidence" value="ECO:0007669"/>
    <property type="project" value="UniProtKB-KW"/>
</dbReference>
<dbReference type="AlphaFoldDB" id="A0A0G1R0V2"/>
<gene>
    <name evidence="4" type="ORF">UX73_C0013G0008</name>
</gene>
<accession>A0A0G1R0V2</accession>
<keyword evidence="1" id="KW-0547">Nucleotide-binding</keyword>
<dbReference type="Gene3D" id="3.40.50.300">
    <property type="entry name" value="P-loop containing nucleotide triphosphate hydrolases"/>
    <property type="match status" value="1"/>
</dbReference>
<dbReference type="Pfam" id="PF06414">
    <property type="entry name" value="Zeta_toxin"/>
    <property type="match status" value="1"/>
</dbReference>
<dbReference type="Proteomes" id="UP000034873">
    <property type="component" value="Unassembled WGS sequence"/>
</dbReference>
<organism evidence="4 5">
    <name type="scientific">candidate division WWE3 bacterium GW2011_GWC1_47_10</name>
    <dbReference type="NCBI Taxonomy" id="1619122"/>
    <lineage>
        <taxon>Bacteria</taxon>
        <taxon>Katanobacteria</taxon>
    </lineage>
</organism>
<evidence type="ECO:0000313" key="4">
    <source>
        <dbReference type="EMBL" id="KKU50831.1"/>
    </source>
</evidence>
<name>A0A0G1R0V2_UNCKA</name>
<dbReference type="GO" id="GO:0016301">
    <property type="term" value="F:kinase activity"/>
    <property type="evidence" value="ECO:0007669"/>
    <property type="project" value="InterPro"/>
</dbReference>
<dbReference type="STRING" id="1619122.UX73_C0013G0008"/>